<dbReference type="Pfam" id="PF10645">
    <property type="entry name" value="Carb_bind"/>
    <property type="match status" value="1"/>
</dbReference>
<name>A0A8E2F1F3_9PEZI</name>
<dbReference type="AlphaFoldDB" id="A0A8E2F1F3"/>
<proteinExistence type="predicted"/>
<dbReference type="GO" id="GO:0030246">
    <property type="term" value="F:carbohydrate binding"/>
    <property type="evidence" value="ECO:0007669"/>
    <property type="project" value="InterPro"/>
</dbReference>
<protein>
    <submittedName>
        <fullName evidence="3">Carbohydrate-binding module family 52 protein</fullName>
    </submittedName>
</protein>
<dbReference type="InterPro" id="IPR018909">
    <property type="entry name" value="Eng1_septum"/>
</dbReference>
<organism evidence="3 4">
    <name type="scientific">Glonium stellatum</name>
    <dbReference type="NCBI Taxonomy" id="574774"/>
    <lineage>
        <taxon>Eukaryota</taxon>
        <taxon>Fungi</taxon>
        <taxon>Dikarya</taxon>
        <taxon>Ascomycota</taxon>
        <taxon>Pezizomycotina</taxon>
        <taxon>Dothideomycetes</taxon>
        <taxon>Pleosporomycetidae</taxon>
        <taxon>Gloniales</taxon>
        <taxon>Gloniaceae</taxon>
        <taxon>Glonium</taxon>
    </lineage>
</organism>
<feature type="domain" description="Endo-1,3(4)-beta-glucanase 1 carbohydrate binding" evidence="2">
    <location>
        <begin position="42"/>
        <end position="89"/>
    </location>
</feature>
<evidence type="ECO:0000259" key="2">
    <source>
        <dbReference type="Pfam" id="PF10645"/>
    </source>
</evidence>
<gene>
    <name evidence="3" type="ORF">AOQ84DRAFT_36418</name>
</gene>
<accession>A0A8E2F1F3</accession>
<evidence type="ECO:0000313" key="4">
    <source>
        <dbReference type="Proteomes" id="UP000250140"/>
    </source>
</evidence>
<evidence type="ECO:0000313" key="3">
    <source>
        <dbReference type="EMBL" id="OCL08691.1"/>
    </source>
</evidence>
<dbReference type="Proteomes" id="UP000250140">
    <property type="component" value="Unassembled WGS sequence"/>
</dbReference>
<feature type="region of interest" description="Disordered" evidence="1">
    <location>
        <begin position="102"/>
        <end position="121"/>
    </location>
</feature>
<reference evidence="3 4" key="1">
    <citation type="journal article" date="2016" name="Nat. Commun.">
        <title>Ectomycorrhizal ecology is imprinted in the genome of the dominant symbiotic fungus Cenococcum geophilum.</title>
        <authorList>
            <consortium name="DOE Joint Genome Institute"/>
            <person name="Peter M."/>
            <person name="Kohler A."/>
            <person name="Ohm R.A."/>
            <person name="Kuo A."/>
            <person name="Krutzmann J."/>
            <person name="Morin E."/>
            <person name="Arend M."/>
            <person name="Barry K.W."/>
            <person name="Binder M."/>
            <person name="Choi C."/>
            <person name="Clum A."/>
            <person name="Copeland A."/>
            <person name="Grisel N."/>
            <person name="Haridas S."/>
            <person name="Kipfer T."/>
            <person name="LaButti K."/>
            <person name="Lindquist E."/>
            <person name="Lipzen A."/>
            <person name="Maire R."/>
            <person name="Meier B."/>
            <person name="Mihaltcheva S."/>
            <person name="Molinier V."/>
            <person name="Murat C."/>
            <person name="Poggeler S."/>
            <person name="Quandt C.A."/>
            <person name="Sperisen C."/>
            <person name="Tritt A."/>
            <person name="Tisserant E."/>
            <person name="Crous P.W."/>
            <person name="Henrissat B."/>
            <person name="Nehls U."/>
            <person name="Egli S."/>
            <person name="Spatafora J.W."/>
            <person name="Grigoriev I.V."/>
            <person name="Martin F.M."/>
        </authorList>
    </citation>
    <scope>NUCLEOTIDE SEQUENCE [LARGE SCALE GENOMIC DNA]</scope>
    <source>
        <strain evidence="3 4">CBS 207.34</strain>
    </source>
</reference>
<dbReference type="OrthoDB" id="2591256at2759"/>
<dbReference type="EMBL" id="KV749615">
    <property type="protein sequence ID" value="OCL08691.1"/>
    <property type="molecule type" value="Genomic_DNA"/>
</dbReference>
<keyword evidence="4" id="KW-1185">Reference proteome</keyword>
<evidence type="ECO:0000256" key="1">
    <source>
        <dbReference type="SAM" id="MobiDB-lite"/>
    </source>
</evidence>
<sequence length="824" mass="89571">MSTLPMLSKFRGIRPIEAFAIILTISTLVVAAPQTQNQLQACGDAFYLPSKYTCYEGSFLCPVIDGEPTLKCGRDCYLPEMYSCESDHLVYPPVISTTATSASFSPTSTSQSSPSSTPTCSGDATRFHLSDPPYENYFYSDCHSSSHVVVTSPLSNSNLTIISPRLLVAWPAGNSGVVAFFKPENGVNGSLVIRLENSTTTGETLDPVYISNNSSSSNPRVGISGFINFNSSAVLTVPILGSIRTIRDFTEGPSILITYIQDAIKFSTTPGGGVSLSRTWLDNITTTYLDFTPTSSEGSVAIQRDVNTTLQFKEGTYRFSASFDYPQLEQLSPTEVLNSASHSLIQQNPDQTTSLSFLSYTKKLLAGTWRFLTYFGRDSMISLLLLEPVLSEGEGGAVEAVIGAVLERINGTDGSACHEETIGDYATYLNRLENITSTAPQCDYKMIDTDYYLPIVLKNYFVDSSIGQGRASAFLNTTATILVENSGLIYADLALIELEKIMNTSAAFAADGGQTKDNLIHLKEGQIVGEWRDSTYGIGGGRIPYDVNAALVPAALRSIAALADAGFFPTHPEWNVTANQYAKVWEDETLQFFEITIPQSTAKSLVESYVNESSFAGPSNTDNITSDVTFHGLSLDGNTNQSIVRIMNTDDCFRLFLLNTTNQTQLSSFLNQTADHIIQPFPVGLSTPVGLLVANPAYGGDPVYAANWTNSAYHGTVVWSWQLSMTAAGLARQLGRCNSSDIPDFCHDSALYNKVTTAYTHLWSLIDANSAQLSGEVWSWIYQDGFQVEPLGALPPPPGTSPTESDIRQLWSLTFLAVHQESFT</sequence>